<dbReference type="InterPro" id="IPR009242">
    <property type="entry name" value="DUF896"/>
</dbReference>
<dbReference type="PANTHER" id="PTHR37300">
    <property type="entry name" value="UPF0291 PROTEIN CBO2609/CLC_2481"/>
    <property type="match status" value="1"/>
</dbReference>
<comment type="subcellular location">
    <subcellularLocation>
        <location evidence="2">Cytoplasm</location>
    </subcellularLocation>
</comment>
<dbReference type="Pfam" id="PF05979">
    <property type="entry name" value="DUF896"/>
    <property type="match status" value="1"/>
</dbReference>
<comment type="caution">
    <text evidence="3">The sequence shown here is derived from an EMBL/GenBank/DDBJ whole genome shotgun (WGS) entry which is preliminary data.</text>
</comment>
<dbReference type="AlphaFoldDB" id="A0A943D9H3"/>
<reference evidence="3" key="1">
    <citation type="submission" date="2021-02" db="EMBL/GenBank/DDBJ databases">
        <title>Infant gut strain persistence is associated with maternal origin, phylogeny, and functional potential including surface adhesion and iron acquisition.</title>
        <authorList>
            <person name="Lou Y.C."/>
        </authorList>
    </citation>
    <scope>NUCLEOTIDE SEQUENCE</scope>
    <source>
        <strain evidence="3">L3_101_000M1_dasL3_101_000M1_concoct_87</strain>
    </source>
</reference>
<evidence type="ECO:0000313" key="4">
    <source>
        <dbReference type="Proteomes" id="UP000759273"/>
    </source>
</evidence>
<dbReference type="SUPFAM" id="SSF158221">
    <property type="entry name" value="YnzC-like"/>
    <property type="match status" value="1"/>
</dbReference>
<dbReference type="EMBL" id="JAGZGG010000012">
    <property type="protein sequence ID" value="MBS5332156.1"/>
    <property type="molecule type" value="Genomic_DNA"/>
</dbReference>
<name>A0A943D9H3_9FIRM</name>
<gene>
    <name evidence="3" type="ORF">KHY36_06460</name>
</gene>
<protein>
    <recommendedName>
        <fullName evidence="2">UPF0291 protein KHY36_06460</fullName>
    </recommendedName>
</protein>
<evidence type="ECO:0000256" key="1">
    <source>
        <dbReference type="ARBA" id="ARBA00022490"/>
    </source>
</evidence>
<evidence type="ECO:0000313" key="3">
    <source>
        <dbReference type="EMBL" id="MBS5332156.1"/>
    </source>
</evidence>
<comment type="similarity">
    <text evidence="2">Belongs to the UPF0291 family.</text>
</comment>
<dbReference type="PANTHER" id="PTHR37300:SF1">
    <property type="entry name" value="UPF0291 PROTEIN YNZC"/>
    <property type="match status" value="1"/>
</dbReference>
<evidence type="ECO:0000256" key="2">
    <source>
        <dbReference type="HAMAP-Rule" id="MF_01103"/>
    </source>
</evidence>
<keyword evidence="1 2" id="KW-0963">Cytoplasm</keyword>
<dbReference type="GO" id="GO:0005737">
    <property type="term" value="C:cytoplasm"/>
    <property type="evidence" value="ECO:0007669"/>
    <property type="project" value="UniProtKB-SubCell"/>
</dbReference>
<dbReference type="HAMAP" id="MF_01103">
    <property type="entry name" value="UPF0291"/>
    <property type="match status" value="1"/>
</dbReference>
<dbReference type="Proteomes" id="UP000759273">
    <property type="component" value="Unassembled WGS sequence"/>
</dbReference>
<sequence length="84" mass="9437">MEKSKIDRINALARKAKSIGLTERETAERDALRKEYLTDMRASFRQQLDNTYVQTADGAKIPYAEYAKLSKKASPAGEVGREAD</sequence>
<proteinExistence type="inferred from homology"/>
<organism evidence="3 4">
    <name type="scientific">Subdoligranulum variabile</name>
    <dbReference type="NCBI Taxonomy" id="214851"/>
    <lineage>
        <taxon>Bacteria</taxon>
        <taxon>Bacillati</taxon>
        <taxon>Bacillota</taxon>
        <taxon>Clostridia</taxon>
        <taxon>Eubacteriales</taxon>
        <taxon>Oscillospiraceae</taxon>
        <taxon>Subdoligranulum</taxon>
    </lineage>
</organism>
<accession>A0A943D9H3</accession>
<dbReference type="Gene3D" id="1.10.287.540">
    <property type="entry name" value="Helix hairpin bin"/>
    <property type="match status" value="1"/>
</dbReference>